<reference evidence="15 16" key="1">
    <citation type="journal article" date="2012" name="Appl. Environ. Microbiol.">
        <title>Short-read sequencing for genomic analysis of the brown rot fungus Fibroporia radiculosa.</title>
        <authorList>
            <person name="Tang J.D."/>
            <person name="Perkins A.D."/>
            <person name="Sonstegard T.S."/>
            <person name="Schroeder S.G."/>
            <person name="Burgess S.C."/>
            <person name="Diehl S.V."/>
        </authorList>
    </citation>
    <scope>NUCLEOTIDE SEQUENCE [LARGE SCALE GENOMIC DNA]</scope>
    <source>
        <strain evidence="15 16">TFFH 294</strain>
    </source>
</reference>
<organism evidence="15 16">
    <name type="scientific">Fibroporia radiculosa</name>
    <dbReference type="NCBI Taxonomy" id="599839"/>
    <lineage>
        <taxon>Eukaryota</taxon>
        <taxon>Fungi</taxon>
        <taxon>Dikarya</taxon>
        <taxon>Basidiomycota</taxon>
        <taxon>Agaricomycotina</taxon>
        <taxon>Agaricomycetes</taxon>
        <taxon>Polyporales</taxon>
        <taxon>Fibroporiaceae</taxon>
        <taxon>Fibroporia</taxon>
    </lineage>
</organism>
<feature type="domain" description="C2H2-type" evidence="13">
    <location>
        <begin position="11"/>
        <end position="38"/>
    </location>
</feature>
<dbReference type="FunFam" id="3.90.70.10:FF:000119">
    <property type="entry name" value="Ubiquitin specific peptidase 36"/>
    <property type="match status" value="1"/>
</dbReference>
<dbReference type="PROSITE" id="PS00972">
    <property type="entry name" value="USP_1"/>
    <property type="match status" value="1"/>
</dbReference>
<dbReference type="Gene3D" id="3.30.160.60">
    <property type="entry name" value="Classic Zinc Finger"/>
    <property type="match status" value="3"/>
</dbReference>
<feature type="region of interest" description="Disordered" evidence="12">
    <location>
        <begin position="1119"/>
        <end position="1268"/>
    </location>
</feature>
<evidence type="ECO:0000313" key="15">
    <source>
        <dbReference type="EMBL" id="CCM00658.1"/>
    </source>
</evidence>
<feature type="domain" description="USP" evidence="14">
    <location>
        <begin position="695"/>
        <end position="996"/>
    </location>
</feature>
<feature type="region of interest" description="Disordered" evidence="12">
    <location>
        <begin position="630"/>
        <end position="676"/>
    </location>
</feature>
<dbReference type="PANTHER" id="PTHR24006:SF758">
    <property type="entry name" value="UBIQUITIN CARBOXYL-TERMINAL HYDROLASE 36"/>
    <property type="match status" value="1"/>
</dbReference>
<evidence type="ECO:0000256" key="8">
    <source>
        <dbReference type="ARBA" id="ARBA00022801"/>
    </source>
</evidence>
<evidence type="ECO:0000259" key="14">
    <source>
        <dbReference type="PROSITE" id="PS50235"/>
    </source>
</evidence>
<dbReference type="GO" id="GO:0006508">
    <property type="term" value="P:proteolysis"/>
    <property type="evidence" value="ECO:0007669"/>
    <property type="project" value="UniProtKB-KW"/>
</dbReference>
<dbReference type="InterPro" id="IPR013087">
    <property type="entry name" value="Znf_C2H2_type"/>
</dbReference>
<dbReference type="FunFam" id="3.30.160.60:FF:000446">
    <property type="entry name" value="Zinc finger protein"/>
    <property type="match status" value="1"/>
</dbReference>
<name>J4G2D1_9APHY</name>
<dbReference type="InterPro" id="IPR038765">
    <property type="entry name" value="Papain-like_cys_pep_sf"/>
</dbReference>
<dbReference type="STRING" id="599839.J4G2D1"/>
<evidence type="ECO:0000256" key="12">
    <source>
        <dbReference type="SAM" id="MobiDB-lite"/>
    </source>
</evidence>
<feature type="region of interest" description="Disordered" evidence="12">
    <location>
        <begin position="1028"/>
        <end position="1067"/>
    </location>
</feature>
<dbReference type="InParanoid" id="J4G2D1"/>
<dbReference type="SUPFAM" id="SSF54001">
    <property type="entry name" value="Cysteine proteinases"/>
    <property type="match status" value="1"/>
</dbReference>
<dbReference type="GeneID" id="24095569"/>
<keyword evidence="8" id="KW-0378">Hydrolase</keyword>
<dbReference type="GO" id="GO:0005829">
    <property type="term" value="C:cytosol"/>
    <property type="evidence" value="ECO:0007669"/>
    <property type="project" value="TreeGrafter"/>
</dbReference>
<dbReference type="SUPFAM" id="SSF57667">
    <property type="entry name" value="beta-beta-alpha zinc fingers"/>
    <property type="match status" value="2"/>
</dbReference>
<keyword evidence="10" id="KW-0862">Zinc</keyword>
<dbReference type="PROSITE" id="PS50235">
    <property type="entry name" value="USP_3"/>
    <property type="match status" value="1"/>
</dbReference>
<keyword evidence="9" id="KW-0788">Thiol protease</keyword>
<dbReference type="Proteomes" id="UP000006352">
    <property type="component" value="Unassembled WGS sequence"/>
</dbReference>
<dbReference type="HOGENOM" id="CLU_264185_0_0_1"/>
<keyword evidence="5" id="KW-0479">Metal-binding</keyword>
<feature type="compositionally biased region" description="Polar residues" evidence="12">
    <location>
        <begin position="1164"/>
        <end position="1175"/>
    </location>
</feature>
<dbReference type="Gene3D" id="3.90.70.10">
    <property type="entry name" value="Cysteine proteinases"/>
    <property type="match status" value="1"/>
</dbReference>
<evidence type="ECO:0000256" key="4">
    <source>
        <dbReference type="ARBA" id="ARBA00022670"/>
    </source>
</evidence>
<evidence type="ECO:0000256" key="5">
    <source>
        <dbReference type="ARBA" id="ARBA00022723"/>
    </source>
</evidence>
<dbReference type="EMBL" id="HE796998">
    <property type="protein sequence ID" value="CCM00658.1"/>
    <property type="molecule type" value="Genomic_DNA"/>
</dbReference>
<feature type="domain" description="C2H2-type" evidence="13">
    <location>
        <begin position="39"/>
        <end position="66"/>
    </location>
</feature>
<evidence type="ECO:0000256" key="10">
    <source>
        <dbReference type="ARBA" id="ARBA00022833"/>
    </source>
</evidence>
<dbReference type="PROSITE" id="PS00028">
    <property type="entry name" value="ZINC_FINGER_C2H2_1"/>
    <property type="match status" value="3"/>
</dbReference>
<evidence type="ECO:0000313" key="16">
    <source>
        <dbReference type="Proteomes" id="UP000006352"/>
    </source>
</evidence>
<evidence type="ECO:0000256" key="1">
    <source>
        <dbReference type="ARBA" id="ARBA00000707"/>
    </source>
</evidence>
<dbReference type="GO" id="GO:0004843">
    <property type="term" value="F:cysteine-type deubiquitinase activity"/>
    <property type="evidence" value="ECO:0007669"/>
    <property type="project" value="UniProtKB-EC"/>
</dbReference>
<feature type="domain" description="C2H2-type" evidence="13">
    <location>
        <begin position="67"/>
        <end position="92"/>
    </location>
</feature>
<dbReference type="GO" id="GO:0005634">
    <property type="term" value="C:nucleus"/>
    <property type="evidence" value="ECO:0007669"/>
    <property type="project" value="TreeGrafter"/>
</dbReference>
<dbReference type="AlphaFoldDB" id="J4G2D1"/>
<evidence type="ECO:0000256" key="9">
    <source>
        <dbReference type="ARBA" id="ARBA00022807"/>
    </source>
</evidence>
<evidence type="ECO:0000256" key="7">
    <source>
        <dbReference type="ARBA" id="ARBA00022786"/>
    </source>
</evidence>
<dbReference type="InterPro" id="IPR036236">
    <property type="entry name" value="Znf_C2H2_sf"/>
</dbReference>
<feature type="compositionally biased region" description="Low complexity" evidence="12">
    <location>
        <begin position="447"/>
        <end position="461"/>
    </location>
</feature>
<dbReference type="GO" id="GO:0008270">
    <property type="term" value="F:zinc ion binding"/>
    <property type="evidence" value="ECO:0007669"/>
    <property type="project" value="UniProtKB-KW"/>
</dbReference>
<evidence type="ECO:0000256" key="2">
    <source>
        <dbReference type="ARBA" id="ARBA00009085"/>
    </source>
</evidence>
<keyword evidence="16" id="KW-1185">Reference proteome</keyword>
<keyword evidence="7" id="KW-0833">Ubl conjugation pathway</keyword>
<dbReference type="GO" id="GO:0016579">
    <property type="term" value="P:protein deubiquitination"/>
    <property type="evidence" value="ECO:0007669"/>
    <property type="project" value="InterPro"/>
</dbReference>
<dbReference type="EC" id="3.4.19.12" evidence="3"/>
<evidence type="ECO:0000256" key="6">
    <source>
        <dbReference type="ARBA" id="ARBA00022771"/>
    </source>
</evidence>
<dbReference type="InterPro" id="IPR018200">
    <property type="entry name" value="USP_CS"/>
</dbReference>
<keyword evidence="6 11" id="KW-0863">Zinc-finger</keyword>
<dbReference type="InterPro" id="IPR028889">
    <property type="entry name" value="USP"/>
</dbReference>
<evidence type="ECO:0000256" key="11">
    <source>
        <dbReference type="PROSITE-ProRule" id="PRU00042"/>
    </source>
</evidence>
<gene>
    <name evidence="15" type="ORF">FIBRA_02696</name>
</gene>
<comment type="catalytic activity">
    <reaction evidence="1">
        <text>Thiol-dependent hydrolysis of ester, thioester, amide, peptide and isopeptide bonds formed by the C-terminal Gly of ubiquitin (a 76-residue protein attached to proteins as an intracellular targeting signal).</text>
        <dbReference type="EC" id="3.4.19.12"/>
    </reaction>
</comment>
<dbReference type="OrthoDB" id="420187at2759"/>
<proteinExistence type="inferred from homology"/>
<dbReference type="PROSITE" id="PS50157">
    <property type="entry name" value="ZINC_FINGER_C2H2_2"/>
    <property type="match status" value="3"/>
</dbReference>
<dbReference type="PANTHER" id="PTHR24006">
    <property type="entry name" value="UBIQUITIN CARBOXYL-TERMINAL HYDROLASE"/>
    <property type="match status" value="1"/>
</dbReference>
<keyword evidence="4" id="KW-0645">Protease</keyword>
<dbReference type="InterPro" id="IPR050164">
    <property type="entry name" value="Peptidase_C19"/>
</dbReference>
<comment type="similarity">
    <text evidence="2">Belongs to the peptidase C19 family.</text>
</comment>
<dbReference type="RefSeq" id="XP_012179941.1">
    <property type="nucleotide sequence ID" value="XM_012324551.1"/>
</dbReference>
<evidence type="ECO:0000259" key="13">
    <source>
        <dbReference type="PROSITE" id="PS50157"/>
    </source>
</evidence>
<dbReference type="PROSITE" id="PS00973">
    <property type="entry name" value="USP_2"/>
    <property type="match status" value="1"/>
</dbReference>
<dbReference type="InterPro" id="IPR001394">
    <property type="entry name" value="Peptidase_C19_UCH"/>
</dbReference>
<evidence type="ECO:0000256" key="3">
    <source>
        <dbReference type="ARBA" id="ARBA00012759"/>
    </source>
</evidence>
<dbReference type="SMART" id="SM00355">
    <property type="entry name" value="ZnF_C2H2"/>
    <property type="match status" value="5"/>
</dbReference>
<sequence length="1268" mass="137825">MAPSTRASQTWNCSVCQRTFSRKYELNRHEVSHANVKPFECKHCQKCFAQKTALRTHYNSHTKLKPHQCVNCSISFGDPSSRSRHRHEMHSGFLGYFCPGCSSSMKRPKNFKIHLEKCDYVTKYNANIRVYMVYDESSEDFKEYFKDRKPPREARIVVGSSKKAVIVNNVPVAIDSSSPPVAMPSPSATKKAPSITAELSSIGRARRLKTLQRAHPYKKPLSSRRRESAEDINLADIPADVLQQSAAHSYTIPTAVAPPVPTEDVFNYVPVDFSYNAADDGILAQAHAQVPDMFLPGPVAGPSSNPEIAVGYDLGLPPFDVPQIPSGSSVMIPPLVYGQWAGDVPSYTDTGATYEAPISSQWDYQKYNTHSDYLYGIHGTQVTPHDDYSDLFETIATTPTEAIDAALQSLNTQPHYWPSNIPTLPAKEAISPYSPYSDALSPLSDLTPSPGGTSYSSPGTPADMLSTVGSRGPSPQNEMAYSLYRPPSSRPQYNWTPKCFCSLVIEGRECRDGARFGSKSGGEKEDAKSREEQSLTATFFALISSPRPTLALRRVLSGLFLTLPRPPPLSLILSAHTPPFMLASPLVPASGFADDTAQYRPAKDLEAFKSLLPPAIEFVEGSSSGTFATDEIKYQPINTTPKANRAEPSDSSMRKALPSTPTKASKSPRAPAVTDKPLYTGSLTTSWPSGTTVGSGLYNTGNTCFLNSALQCLLHTPPLLHVLIAHSKVDPCQVRKGAYCMACGLRSVMFDSHQKHRQFSPSQITSNMHVIAKHMRRGRQEDSHEFLRYAIDALQKACLAGYPPKLDPKLAETTWVHKIFGGRLRSRVTCLDCGHNSDTFDSVLDLSIDILGSSGLKEALRKFTAVDHLKGADKYKCEKCKKAVTADKQFTVHDAPLVLTIHLKRFSPIGGKIGQPVKYDERLSLQSVMSSGQHGPSYVLYAVISHAGGGPNSGHYYAHVKGSNGQWYEMNDDSVTRHPGAPTGMKNAYILFYIRDKGQALEAAVNAPAKILNRDTTPAKMGIVANMKKRKAVESDDESSLRPKSKTSAPFIGPRLPSPVPASTADTSKANANAIDPQAEVLKKKIAAVGQSPSSALLSLAQYDDEDDEDIGEKVNEMKTTTPDSELVPSSPVIPPSSSTASSTQEVQSSTPPPLTASTSTPSVFTTISTSSFYGTKSKGKDESNSKKRKSPEPDPDDPSISQWARTPISPGLSLSTPTVGRRQSGGRSGGIGSGSPFNRIKGSNNLAQRRDAGGPIQQYGRKKRLIM</sequence>
<dbReference type="Pfam" id="PF00096">
    <property type="entry name" value="zf-C2H2"/>
    <property type="match status" value="2"/>
</dbReference>
<feature type="region of interest" description="Disordered" evidence="12">
    <location>
        <begin position="441"/>
        <end position="472"/>
    </location>
</feature>
<accession>J4G2D1</accession>
<dbReference type="Pfam" id="PF00443">
    <property type="entry name" value="UCH"/>
    <property type="match status" value="1"/>
</dbReference>
<protein>
    <recommendedName>
        <fullName evidence="3">ubiquitinyl hydrolase 1</fullName>
        <ecNumber evidence="3">3.4.19.12</ecNumber>
    </recommendedName>
</protein>
<feature type="compositionally biased region" description="Low complexity" evidence="12">
    <location>
        <begin position="1125"/>
        <end position="1163"/>
    </location>
</feature>